<dbReference type="SMART" id="SM00020">
    <property type="entry name" value="Tryp_SPc"/>
    <property type="match status" value="1"/>
</dbReference>
<protein>
    <submittedName>
        <fullName evidence="5">Peptidase S1 domain-containing protein</fullName>
    </submittedName>
</protein>
<organism evidence="4 5">
    <name type="scientific">Steinernema glaseri</name>
    <dbReference type="NCBI Taxonomy" id="37863"/>
    <lineage>
        <taxon>Eukaryota</taxon>
        <taxon>Metazoa</taxon>
        <taxon>Ecdysozoa</taxon>
        <taxon>Nematoda</taxon>
        <taxon>Chromadorea</taxon>
        <taxon>Rhabditida</taxon>
        <taxon>Tylenchina</taxon>
        <taxon>Panagrolaimomorpha</taxon>
        <taxon>Strongyloidoidea</taxon>
        <taxon>Steinernematidae</taxon>
        <taxon>Steinernema</taxon>
    </lineage>
</organism>
<dbReference type="InterPro" id="IPR001314">
    <property type="entry name" value="Peptidase_S1A"/>
</dbReference>
<evidence type="ECO:0000259" key="3">
    <source>
        <dbReference type="PROSITE" id="PS50240"/>
    </source>
</evidence>
<evidence type="ECO:0000313" key="4">
    <source>
        <dbReference type="Proteomes" id="UP000095287"/>
    </source>
</evidence>
<name>A0A1I7ZDW7_9BILA</name>
<reference evidence="5" key="1">
    <citation type="submission" date="2016-11" db="UniProtKB">
        <authorList>
            <consortium name="WormBaseParasite"/>
        </authorList>
    </citation>
    <scope>IDENTIFICATION</scope>
</reference>
<dbReference type="GO" id="GO:0006508">
    <property type="term" value="P:proteolysis"/>
    <property type="evidence" value="ECO:0007669"/>
    <property type="project" value="InterPro"/>
</dbReference>
<accession>A0A1I7ZDW7</accession>
<dbReference type="WBParaSite" id="L893_g25204.t1">
    <property type="protein sequence ID" value="L893_g25204.t1"/>
    <property type="gene ID" value="L893_g25204"/>
</dbReference>
<dbReference type="InterPro" id="IPR018114">
    <property type="entry name" value="TRYPSIN_HIS"/>
</dbReference>
<dbReference type="AlphaFoldDB" id="A0A1I7ZDW7"/>
<dbReference type="FunFam" id="2.40.10.10:FF:000068">
    <property type="entry name" value="transmembrane protease serine 2"/>
    <property type="match status" value="1"/>
</dbReference>
<dbReference type="Gene3D" id="2.40.10.10">
    <property type="entry name" value="Trypsin-like serine proteases"/>
    <property type="match status" value="1"/>
</dbReference>
<dbReference type="GO" id="GO:0004252">
    <property type="term" value="F:serine-type endopeptidase activity"/>
    <property type="evidence" value="ECO:0007669"/>
    <property type="project" value="InterPro"/>
</dbReference>
<evidence type="ECO:0000313" key="5">
    <source>
        <dbReference type="WBParaSite" id="L893_g25204.t1"/>
    </source>
</evidence>
<dbReference type="InterPro" id="IPR001254">
    <property type="entry name" value="Trypsin_dom"/>
</dbReference>
<proteinExistence type="predicted"/>
<dbReference type="CDD" id="cd00190">
    <property type="entry name" value="Tryp_SPc"/>
    <property type="match status" value="1"/>
</dbReference>
<sequence length="274" mass="30261">MRLLLPLLALLSLSLAALPVVPPARDVRSELVIGGHRAYQGSFPYYAYLHFCGGSLITPTHILTAAHCVSDFWIGEVMHMGVDDQWDLKKKGVQNRTVIDVITHGVYNDTTKQNDIAILEVDKAYDITPYAQLAKIKADDSELLKEYWTTGVGFGMTNVTRNDDGTLSGVWPQYLQYAYIPLISEDKCAQVWGRYLNEKHQQLCVGGENLGLGSGDSGGPVSVTKDGEVYQIGIASFNGLNRHFNQDKVPAVLTRASSYCDWMTEKTNGAFHCV</sequence>
<keyword evidence="1" id="KW-1015">Disulfide bond</keyword>
<dbReference type="SUPFAM" id="SSF50494">
    <property type="entry name" value="Trypsin-like serine proteases"/>
    <property type="match status" value="1"/>
</dbReference>
<dbReference type="PROSITE" id="PS00134">
    <property type="entry name" value="TRYPSIN_HIS"/>
    <property type="match status" value="1"/>
</dbReference>
<dbReference type="Proteomes" id="UP000095287">
    <property type="component" value="Unplaced"/>
</dbReference>
<keyword evidence="4" id="KW-1185">Reference proteome</keyword>
<dbReference type="PROSITE" id="PS50240">
    <property type="entry name" value="TRYPSIN_DOM"/>
    <property type="match status" value="1"/>
</dbReference>
<evidence type="ECO:0000256" key="1">
    <source>
        <dbReference type="ARBA" id="ARBA00023157"/>
    </source>
</evidence>
<dbReference type="InterPro" id="IPR043504">
    <property type="entry name" value="Peptidase_S1_PA_chymotrypsin"/>
</dbReference>
<feature type="signal peptide" evidence="2">
    <location>
        <begin position="1"/>
        <end position="16"/>
    </location>
</feature>
<feature type="domain" description="Peptidase S1" evidence="3">
    <location>
        <begin position="32"/>
        <end position="268"/>
    </location>
</feature>
<feature type="chain" id="PRO_5009313325" evidence="2">
    <location>
        <begin position="17"/>
        <end position="274"/>
    </location>
</feature>
<dbReference type="Pfam" id="PF00089">
    <property type="entry name" value="Trypsin"/>
    <property type="match status" value="1"/>
</dbReference>
<dbReference type="PANTHER" id="PTHR24250">
    <property type="entry name" value="CHYMOTRYPSIN-RELATED"/>
    <property type="match status" value="1"/>
</dbReference>
<evidence type="ECO:0000256" key="2">
    <source>
        <dbReference type="SAM" id="SignalP"/>
    </source>
</evidence>
<dbReference type="PRINTS" id="PR00722">
    <property type="entry name" value="CHYMOTRYPSIN"/>
</dbReference>
<dbReference type="PANTHER" id="PTHR24250:SF27">
    <property type="entry name" value="ELASTASE 2 LIKE"/>
    <property type="match status" value="1"/>
</dbReference>
<keyword evidence="2" id="KW-0732">Signal</keyword>
<dbReference type="InterPro" id="IPR009003">
    <property type="entry name" value="Peptidase_S1_PA"/>
</dbReference>